<dbReference type="KEGG" id="ttk:TST_1588"/>
<reference evidence="6" key="1">
    <citation type="journal article" date="2018" name="Science">
        <title>A primordial and reversible TCA cycle in a facultatively chemolithoautotrophic thermophile.</title>
        <authorList>
            <person name="Nunoura T."/>
            <person name="Chikaraishi Y."/>
            <person name="Izaki R."/>
            <person name="Suwa T."/>
            <person name="Sato T."/>
            <person name="Harada T."/>
            <person name="Mori K."/>
            <person name="Kato Y."/>
            <person name="Miyazaki M."/>
            <person name="Shimamura S."/>
            <person name="Yanagawa K."/>
            <person name="Shuto A."/>
            <person name="Ohkouchi N."/>
            <person name="Fujita N."/>
            <person name="Takaki Y."/>
            <person name="Atomi H."/>
            <person name="Takai K."/>
        </authorList>
    </citation>
    <scope>NUCLEOTIDE SEQUENCE [LARGE SCALE GENOMIC DNA]</scope>
    <source>
        <strain evidence="6">DSM 17441 / JCM 13301 / NBRC 103674 / ABI70S6</strain>
    </source>
</reference>
<dbReference type="OrthoDB" id="9800238at2"/>
<dbReference type="SUPFAM" id="SSF46785">
    <property type="entry name" value="Winged helix' DNA-binding domain"/>
    <property type="match status" value="1"/>
</dbReference>
<keyword evidence="6" id="KW-1185">Reference proteome</keyword>
<dbReference type="Gene3D" id="1.10.10.10">
    <property type="entry name" value="Winged helix-like DNA-binding domain superfamily/Winged helix DNA-binding domain"/>
    <property type="match status" value="1"/>
</dbReference>
<dbReference type="InterPro" id="IPR036388">
    <property type="entry name" value="WH-like_DNA-bd_sf"/>
</dbReference>
<dbReference type="NCBIfam" id="NF033788">
    <property type="entry name" value="HTH_metalloreg"/>
    <property type="match status" value="1"/>
</dbReference>
<feature type="domain" description="HTH arsR-type" evidence="4">
    <location>
        <begin position="1"/>
        <end position="92"/>
    </location>
</feature>
<dbReference type="PRINTS" id="PR00778">
    <property type="entry name" value="HTHARSR"/>
</dbReference>
<evidence type="ECO:0000256" key="2">
    <source>
        <dbReference type="ARBA" id="ARBA00023125"/>
    </source>
</evidence>
<proteinExistence type="predicted"/>
<dbReference type="PANTHER" id="PTHR33154:SF33">
    <property type="entry name" value="TRANSCRIPTIONAL REPRESSOR SDPR"/>
    <property type="match status" value="1"/>
</dbReference>
<dbReference type="STRING" id="1298851.TST_1588"/>
<dbReference type="PANTHER" id="PTHR33154">
    <property type="entry name" value="TRANSCRIPTIONAL REGULATOR, ARSR FAMILY"/>
    <property type="match status" value="1"/>
</dbReference>
<dbReference type="Proteomes" id="UP000063234">
    <property type="component" value="Chromosome"/>
</dbReference>
<evidence type="ECO:0000256" key="3">
    <source>
        <dbReference type="ARBA" id="ARBA00023163"/>
    </source>
</evidence>
<keyword evidence="3" id="KW-0804">Transcription</keyword>
<dbReference type="RefSeq" id="WP_068550491.1">
    <property type="nucleotide sequence ID" value="NZ_AP013035.1"/>
</dbReference>
<name>A0A0S3QVM1_THET7</name>
<keyword evidence="1" id="KW-0805">Transcription regulation</keyword>
<evidence type="ECO:0000256" key="1">
    <source>
        <dbReference type="ARBA" id="ARBA00023015"/>
    </source>
</evidence>
<dbReference type="InterPro" id="IPR051081">
    <property type="entry name" value="HTH_MetalResp_TranReg"/>
</dbReference>
<dbReference type="SMART" id="SM00418">
    <property type="entry name" value="HTH_ARSR"/>
    <property type="match status" value="1"/>
</dbReference>
<dbReference type="InterPro" id="IPR011991">
    <property type="entry name" value="ArsR-like_HTH"/>
</dbReference>
<organism evidence="5 6">
    <name type="scientific">Thermosulfidibacter takaii (strain DSM 17441 / JCM 13301 / NBRC 103674 / ABI70S6)</name>
    <dbReference type="NCBI Taxonomy" id="1298851"/>
    <lineage>
        <taxon>Bacteria</taxon>
        <taxon>Pseudomonadati</taxon>
        <taxon>Thermosulfidibacterota</taxon>
        <taxon>Thermosulfidibacteria</taxon>
        <taxon>Thermosulfidibacterales</taxon>
        <taxon>Thermosulfidibacteraceae</taxon>
    </lineage>
</organism>
<dbReference type="EMBL" id="AP013035">
    <property type="protein sequence ID" value="BAT72374.1"/>
    <property type="molecule type" value="Genomic_DNA"/>
</dbReference>
<sequence>MKKLTKRIKALADGTRLKILGLLDDGPRCVCELAALLGFSQPTVTRHLQKLADAGFLHFERDGYFQIYSIQPEDEDAKILLETVLKQLRNEEEIIKLKEEASKLSREELC</sequence>
<protein>
    <submittedName>
        <fullName evidence="5">ArsR family transcriptional regulator</fullName>
    </submittedName>
</protein>
<dbReference type="GO" id="GO:0003677">
    <property type="term" value="F:DNA binding"/>
    <property type="evidence" value="ECO:0007669"/>
    <property type="project" value="UniProtKB-KW"/>
</dbReference>
<dbReference type="PROSITE" id="PS50987">
    <property type="entry name" value="HTH_ARSR_2"/>
    <property type="match status" value="1"/>
</dbReference>
<accession>A0A0S3QVM1</accession>
<dbReference type="Pfam" id="PF01022">
    <property type="entry name" value="HTH_5"/>
    <property type="match status" value="1"/>
</dbReference>
<dbReference type="CDD" id="cd00090">
    <property type="entry name" value="HTH_ARSR"/>
    <property type="match status" value="1"/>
</dbReference>
<dbReference type="AlphaFoldDB" id="A0A0S3QVM1"/>
<dbReference type="InterPro" id="IPR036390">
    <property type="entry name" value="WH_DNA-bd_sf"/>
</dbReference>
<dbReference type="InterPro" id="IPR001845">
    <property type="entry name" value="HTH_ArsR_DNA-bd_dom"/>
</dbReference>
<gene>
    <name evidence="5" type="ORF">TST_1588</name>
</gene>
<evidence type="ECO:0000313" key="5">
    <source>
        <dbReference type="EMBL" id="BAT72374.1"/>
    </source>
</evidence>
<keyword evidence="2" id="KW-0238">DNA-binding</keyword>
<evidence type="ECO:0000259" key="4">
    <source>
        <dbReference type="PROSITE" id="PS50987"/>
    </source>
</evidence>
<dbReference type="GO" id="GO:0003700">
    <property type="term" value="F:DNA-binding transcription factor activity"/>
    <property type="evidence" value="ECO:0007669"/>
    <property type="project" value="InterPro"/>
</dbReference>
<evidence type="ECO:0000313" key="6">
    <source>
        <dbReference type="Proteomes" id="UP000063234"/>
    </source>
</evidence>